<dbReference type="InterPro" id="IPR013815">
    <property type="entry name" value="ATP_grasp_subdomain_1"/>
</dbReference>
<accession>A0A2S9YU91</accession>
<keyword evidence="1" id="KW-0547">Nucleotide-binding</keyword>
<dbReference type="RefSeq" id="WP_106088636.1">
    <property type="nucleotide sequence ID" value="NZ_PVNL01000038.1"/>
</dbReference>
<evidence type="ECO:0000259" key="4">
    <source>
        <dbReference type="Pfam" id="PF01326"/>
    </source>
</evidence>
<dbReference type="InterPro" id="IPR008279">
    <property type="entry name" value="PEP-util_enz_mobile_dom"/>
</dbReference>
<dbReference type="InterPro" id="IPR051549">
    <property type="entry name" value="PEP_Utilizing_Enz"/>
</dbReference>
<dbReference type="OrthoDB" id="9765468at2"/>
<evidence type="ECO:0000256" key="1">
    <source>
        <dbReference type="ARBA" id="ARBA00022741"/>
    </source>
</evidence>
<evidence type="ECO:0000256" key="2">
    <source>
        <dbReference type="ARBA" id="ARBA00022840"/>
    </source>
</evidence>
<protein>
    <submittedName>
        <fullName evidence="5">Phosphoenolpyruvate synthase</fullName>
        <ecNumber evidence="5">2.7.9.2</ecNumber>
    </submittedName>
</protein>
<dbReference type="Pfam" id="PF00391">
    <property type="entry name" value="PEP-utilizers"/>
    <property type="match status" value="1"/>
</dbReference>
<dbReference type="SUPFAM" id="SSF56059">
    <property type="entry name" value="Glutathione synthetase ATP-binding domain-like"/>
    <property type="match status" value="1"/>
</dbReference>
<dbReference type="InterPro" id="IPR002192">
    <property type="entry name" value="PPDK_AMP/ATP-bd"/>
</dbReference>
<dbReference type="EC" id="2.7.9.2" evidence="5"/>
<gene>
    <name evidence="5" type="primary">ppsA_4</name>
    <name evidence="5" type="ORF">ENSA7_16030</name>
</gene>
<dbReference type="EMBL" id="PVNL01000038">
    <property type="protein sequence ID" value="PRQ08658.1"/>
    <property type="molecule type" value="Genomic_DNA"/>
</dbReference>
<dbReference type="Pfam" id="PF01326">
    <property type="entry name" value="PPDK_N"/>
    <property type="match status" value="1"/>
</dbReference>
<organism evidence="5 6">
    <name type="scientific">Enhygromyxa salina</name>
    <dbReference type="NCBI Taxonomy" id="215803"/>
    <lineage>
        <taxon>Bacteria</taxon>
        <taxon>Pseudomonadati</taxon>
        <taxon>Myxococcota</taxon>
        <taxon>Polyangia</taxon>
        <taxon>Nannocystales</taxon>
        <taxon>Nannocystaceae</taxon>
        <taxon>Enhygromyxa</taxon>
    </lineage>
</organism>
<proteinExistence type="predicted"/>
<evidence type="ECO:0000259" key="3">
    <source>
        <dbReference type="Pfam" id="PF00391"/>
    </source>
</evidence>
<feature type="domain" description="Pyruvate phosphate dikinase AMP/ATP-binding" evidence="4">
    <location>
        <begin position="17"/>
        <end position="314"/>
    </location>
</feature>
<dbReference type="FunFam" id="3.30.1490.20:FF:000010">
    <property type="entry name" value="Phosphoenolpyruvate synthase"/>
    <property type="match status" value="1"/>
</dbReference>
<name>A0A2S9YU91_9BACT</name>
<dbReference type="GO" id="GO:0008986">
    <property type="term" value="F:pyruvate, water dikinase activity"/>
    <property type="evidence" value="ECO:0007669"/>
    <property type="project" value="UniProtKB-EC"/>
</dbReference>
<dbReference type="GO" id="GO:0005524">
    <property type="term" value="F:ATP binding"/>
    <property type="evidence" value="ECO:0007669"/>
    <property type="project" value="UniProtKB-KW"/>
</dbReference>
<keyword evidence="2" id="KW-0067">ATP-binding</keyword>
<comment type="caution">
    <text evidence="5">The sequence shown here is derived from an EMBL/GenBank/DDBJ whole genome shotgun (WGS) entry which is preliminary data.</text>
</comment>
<dbReference type="AlphaFoldDB" id="A0A2S9YU91"/>
<feature type="domain" description="PEP-utilising enzyme mobile" evidence="3">
    <location>
        <begin position="801"/>
        <end position="870"/>
    </location>
</feature>
<evidence type="ECO:0000313" key="6">
    <source>
        <dbReference type="Proteomes" id="UP000238823"/>
    </source>
</evidence>
<dbReference type="PANTHER" id="PTHR43615">
    <property type="entry name" value="PHOSPHOENOLPYRUVATE SYNTHASE-RELATED"/>
    <property type="match status" value="1"/>
</dbReference>
<dbReference type="PANTHER" id="PTHR43615:SF1">
    <property type="entry name" value="PPDK_N DOMAIN-CONTAINING PROTEIN"/>
    <property type="match status" value="1"/>
</dbReference>
<dbReference type="Proteomes" id="UP000238823">
    <property type="component" value="Unassembled WGS sequence"/>
</dbReference>
<dbReference type="Gene3D" id="3.30.1490.20">
    <property type="entry name" value="ATP-grasp fold, A domain"/>
    <property type="match status" value="1"/>
</dbReference>
<dbReference type="Gene3D" id="3.50.30.10">
    <property type="entry name" value="Phosphohistidine domain"/>
    <property type="match status" value="1"/>
</dbReference>
<reference evidence="5 6" key="1">
    <citation type="submission" date="2018-03" db="EMBL/GenBank/DDBJ databases">
        <title>Draft Genome Sequences of the Obligatory Marine Myxobacteria Enhygromyxa salina SWB007.</title>
        <authorList>
            <person name="Poehlein A."/>
            <person name="Moghaddam J.A."/>
            <person name="Harms H."/>
            <person name="Alanjari M."/>
            <person name="Koenig G.M."/>
            <person name="Daniel R."/>
            <person name="Schaeberle T.F."/>
        </authorList>
    </citation>
    <scope>NUCLEOTIDE SEQUENCE [LARGE SCALE GENOMIC DNA]</scope>
    <source>
        <strain evidence="5 6">SWB007</strain>
    </source>
</reference>
<keyword evidence="5" id="KW-0808">Transferase</keyword>
<keyword evidence="5" id="KW-0670">Pyruvate</keyword>
<dbReference type="SUPFAM" id="SSF52009">
    <property type="entry name" value="Phosphohistidine domain"/>
    <property type="match status" value="1"/>
</dbReference>
<sequence length="883" mass="96738">MTTYILPFSNIRATDLPRVGGKGANLGEMVAAGVAVPDGFCVTTEAFDEFLAASSSAVQLMDQVDALAPDDLDGVRRLGAQLREQLERTPIPAPIAEQIRVAFEQVQGDHAWAVRSSATLEDLAEASFAGQQDTYLNVRGLERLLDRVRACWASLFTDRAISYRRQHGFGSTIAKLSVVVQRMVQSEVSGIMFSADPLSGHRGVASIDASWGLGEALVSGIVEADNYRIDRRSGALLDQRLGAKAIEIVGTANGTEPREVSPARRTKRALDDAQLAALVELANRVEAHYGTPQDIEWCFEGGRLFLVQTRPITTLFPIPEGGDDNGLHVYISISHIQVMTDPILPLGIDTIAQAFPVGKRRIDEPCRLIRRAAGRMYMDVTPAMLRRVTRKRVPQVMTLVDAQMAGLLRQVVTRDGFTQADDRPRADLGFLARDLAIPVLRNVLAALWWRDPAVSRAAVERLTCELPTQFSEHIAAATDTAQRLQAAREVLWGSMRSVMLGAFHVVLSGMISWKLLTRLCKGDPRVADLARGLDGNVTTQMDLELGDLADIVRTHDALYERVRHDVSVLLRPAELAGVEGAQELLSGWQTFLDRYGHRAAGEIDMTKTRWAEDPSSLLQALAGMLRDRSIGGHRTQQRAAEQAAEQSAQGLIDDAPFARRWLIRRLIPRMRLGLSLREHPKFIIMRGFFLVRGAVLQVAEDLVATQRLAKIADVWWLNYDEIERAVAGEPMQELVVARRHEYRGYAKLRPPRVITSEGEIPRPPRAAELPPGTFAGVSASGGVVEGIARVIMDPTTEVMHAGEVLVAPFTDPGWTPLFIHASALVMEVGGLMTHGSVVAREYGIPAVVGLDDATRVITSGQRIRVDGDTGIVTILADAEPQPT</sequence>
<dbReference type="InterPro" id="IPR036637">
    <property type="entry name" value="Phosphohistidine_dom_sf"/>
</dbReference>
<dbReference type="Gene3D" id="3.30.470.20">
    <property type="entry name" value="ATP-grasp fold, B domain"/>
    <property type="match status" value="1"/>
</dbReference>
<evidence type="ECO:0000313" key="5">
    <source>
        <dbReference type="EMBL" id="PRQ08658.1"/>
    </source>
</evidence>